<dbReference type="EnsemblPlants" id="OB0186G10010.1">
    <property type="protein sequence ID" value="OB0186G10010.1"/>
    <property type="gene ID" value="OB0186G10010"/>
</dbReference>
<proteinExistence type="predicted"/>
<organism evidence="1">
    <name type="scientific">Oryza brachyantha</name>
    <name type="common">malo sina</name>
    <dbReference type="NCBI Taxonomy" id="4533"/>
    <lineage>
        <taxon>Eukaryota</taxon>
        <taxon>Viridiplantae</taxon>
        <taxon>Streptophyta</taxon>
        <taxon>Embryophyta</taxon>
        <taxon>Tracheophyta</taxon>
        <taxon>Spermatophyta</taxon>
        <taxon>Magnoliopsida</taxon>
        <taxon>Liliopsida</taxon>
        <taxon>Poales</taxon>
        <taxon>Poaceae</taxon>
        <taxon>BOP clade</taxon>
        <taxon>Oryzoideae</taxon>
        <taxon>Oryzeae</taxon>
        <taxon>Oryzinae</taxon>
        <taxon>Oryza</taxon>
    </lineage>
</organism>
<accession>J3KVH1</accession>
<reference evidence="1" key="1">
    <citation type="submission" date="2015-06" db="UniProtKB">
        <authorList>
            <consortium name="EnsemblPlants"/>
        </authorList>
    </citation>
    <scope>IDENTIFICATION</scope>
</reference>
<protein>
    <submittedName>
        <fullName evidence="1">Uncharacterized protein</fullName>
    </submittedName>
</protein>
<dbReference type="Proteomes" id="UP000006038">
    <property type="component" value="Unassembled WGS sequence"/>
</dbReference>
<dbReference type="HOGENOM" id="CLU_2726254_0_0_1"/>
<keyword evidence="2" id="KW-1185">Reference proteome</keyword>
<name>J3KVH1_ORYBR</name>
<dbReference type="Gramene" id="OB0186G10010.1">
    <property type="protein sequence ID" value="OB0186G10010.1"/>
    <property type="gene ID" value="OB0186G10010"/>
</dbReference>
<evidence type="ECO:0000313" key="2">
    <source>
        <dbReference type="Proteomes" id="UP000006038"/>
    </source>
</evidence>
<evidence type="ECO:0000313" key="1">
    <source>
        <dbReference type="EnsemblPlants" id="OB0186G10010.1"/>
    </source>
</evidence>
<dbReference type="AlphaFoldDB" id="J3KVH1"/>
<sequence length="72" mass="8164">MAWQSCHAIVSGMAVLPRYCQWRGKTMLPRYRQWCGIPEAQLVSDGTPQLVLELEKLAKIVSSSRWASTGER</sequence>